<protein>
    <submittedName>
        <fullName evidence="1">Uncharacterized protein</fullName>
    </submittedName>
</protein>
<proteinExistence type="predicted"/>
<gene>
    <name evidence="1" type="ORF">B0T21DRAFT_355278</name>
</gene>
<evidence type="ECO:0000313" key="1">
    <source>
        <dbReference type="EMBL" id="KAK0747859.1"/>
    </source>
</evidence>
<accession>A0AA40EYG2</accession>
<organism evidence="1 2">
    <name type="scientific">Apiosordaria backusii</name>
    <dbReference type="NCBI Taxonomy" id="314023"/>
    <lineage>
        <taxon>Eukaryota</taxon>
        <taxon>Fungi</taxon>
        <taxon>Dikarya</taxon>
        <taxon>Ascomycota</taxon>
        <taxon>Pezizomycotina</taxon>
        <taxon>Sordariomycetes</taxon>
        <taxon>Sordariomycetidae</taxon>
        <taxon>Sordariales</taxon>
        <taxon>Lasiosphaeriaceae</taxon>
        <taxon>Apiosordaria</taxon>
    </lineage>
</organism>
<dbReference type="EMBL" id="JAUKTV010000001">
    <property type="protein sequence ID" value="KAK0747859.1"/>
    <property type="molecule type" value="Genomic_DNA"/>
</dbReference>
<sequence length="56" mass="5845">MPMVVTSSGPAKILLALLVGVSSPLRGWNTLLGLAHGVFIHLVAPNPRGRVPQMSS</sequence>
<keyword evidence="2" id="KW-1185">Reference proteome</keyword>
<name>A0AA40EYG2_9PEZI</name>
<evidence type="ECO:0000313" key="2">
    <source>
        <dbReference type="Proteomes" id="UP001172159"/>
    </source>
</evidence>
<dbReference type="Proteomes" id="UP001172159">
    <property type="component" value="Unassembled WGS sequence"/>
</dbReference>
<dbReference type="AlphaFoldDB" id="A0AA40EYG2"/>
<reference evidence="1" key="1">
    <citation type="submission" date="2023-06" db="EMBL/GenBank/DDBJ databases">
        <title>Genome-scale phylogeny and comparative genomics of the fungal order Sordariales.</title>
        <authorList>
            <consortium name="Lawrence Berkeley National Laboratory"/>
            <person name="Hensen N."/>
            <person name="Bonometti L."/>
            <person name="Westerberg I."/>
            <person name="Brannstrom I.O."/>
            <person name="Guillou S."/>
            <person name="Cros-Aarteil S."/>
            <person name="Calhoun S."/>
            <person name="Haridas S."/>
            <person name="Kuo A."/>
            <person name="Mondo S."/>
            <person name="Pangilinan J."/>
            <person name="Riley R."/>
            <person name="Labutti K."/>
            <person name="Andreopoulos B."/>
            <person name="Lipzen A."/>
            <person name="Chen C."/>
            <person name="Yanf M."/>
            <person name="Daum C."/>
            <person name="Ng V."/>
            <person name="Clum A."/>
            <person name="Steindorff A."/>
            <person name="Ohm R."/>
            <person name="Martin F."/>
            <person name="Silar P."/>
            <person name="Natvig D."/>
            <person name="Lalanne C."/>
            <person name="Gautier V."/>
            <person name="Ament-Velasquez S.L."/>
            <person name="Kruys A."/>
            <person name="Hutchinson M.I."/>
            <person name="Powell A.J."/>
            <person name="Barry K."/>
            <person name="Miller A.N."/>
            <person name="Grigoriev I.V."/>
            <person name="Debuchy R."/>
            <person name="Gladieux P."/>
            <person name="Thoren M.H."/>
            <person name="Johannesson H."/>
        </authorList>
    </citation>
    <scope>NUCLEOTIDE SEQUENCE</scope>
    <source>
        <strain evidence="1">CBS 540.89</strain>
    </source>
</reference>
<comment type="caution">
    <text evidence="1">The sequence shown here is derived from an EMBL/GenBank/DDBJ whole genome shotgun (WGS) entry which is preliminary data.</text>
</comment>